<gene>
    <name evidence="4" type="ORF">CRG98_034320</name>
</gene>
<evidence type="ECO:0000259" key="3">
    <source>
        <dbReference type="Pfam" id="PF24924"/>
    </source>
</evidence>
<dbReference type="Pfam" id="PF24924">
    <property type="entry name" value="DUF7745"/>
    <property type="match status" value="1"/>
</dbReference>
<accession>A0A2I0IMP9</accession>
<dbReference type="Proteomes" id="UP000233551">
    <property type="component" value="Unassembled WGS sequence"/>
</dbReference>
<evidence type="ECO:0000313" key="4">
    <source>
        <dbReference type="EMBL" id="PKI45291.1"/>
    </source>
</evidence>
<feature type="region of interest" description="Disordered" evidence="2">
    <location>
        <begin position="35"/>
        <end position="63"/>
    </location>
</feature>
<evidence type="ECO:0000313" key="5">
    <source>
        <dbReference type="Proteomes" id="UP000233551"/>
    </source>
</evidence>
<organism evidence="4 5">
    <name type="scientific">Punica granatum</name>
    <name type="common">Pomegranate</name>
    <dbReference type="NCBI Taxonomy" id="22663"/>
    <lineage>
        <taxon>Eukaryota</taxon>
        <taxon>Viridiplantae</taxon>
        <taxon>Streptophyta</taxon>
        <taxon>Embryophyta</taxon>
        <taxon>Tracheophyta</taxon>
        <taxon>Spermatophyta</taxon>
        <taxon>Magnoliopsida</taxon>
        <taxon>eudicotyledons</taxon>
        <taxon>Gunneridae</taxon>
        <taxon>Pentapetalae</taxon>
        <taxon>rosids</taxon>
        <taxon>malvids</taxon>
        <taxon>Myrtales</taxon>
        <taxon>Lythraceae</taxon>
        <taxon>Punica</taxon>
    </lineage>
</organism>
<evidence type="ECO:0000256" key="2">
    <source>
        <dbReference type="SAM" id="MobiDB-lite"/>
    </source>
</evidence>
<dbReference type="InterPro" id="IPR056647">
    <property type="entry name" value="DUF7745"/>
</dbReference>
<keyword evidence="5" id="KW-1185">Reference proteome</keyword>
<name>A0A2I0IMP9_PUNGR</name>
<proteinExistence type="predicted"/>
<evidence type="ECO:0000256" key="1">
    <source>
        <dbReference type="SAM" id="Coils"/>
    </source>
</evidence>
<protein>
    <recommendedName>
        <fullName evidence="3">DUF7745 domain-containing protein</fullName>
    </recommendedName>
</protein>
<sequence length="418" mass="47408">MDCPAPDLRLEAITLPRQEIMRIWRTLRPAHAHHPRHLCTQPVRSDPKPTLHPPRHTRPGDAPPCIDTFDRVLPARRVSRFLLLIFGTLLFPYAPNLIDRVTAQVVFQAVGGHCYVEALLAKTVLSLDYVREVRRGRMRGSPYLLQVWLLAHIRPFCPSHPFSYIADERSLIARLVPVFPPPECSFSKWRHFLRELTPAWFLWVAHWNPGGPMITGCPGIVGVPLLSHLGSTLIFLGRVIIQLGGLQDIPAEADRLPYRIQWADSTSTAPARFLQIREIHRQRDTSTIQCLYFPEHPTDEEQALSATSTYMTQFYSQGSTSPQRPQTVPISRAIPADAPEAESSTQVAMRAELHSIRKERDRLRCELVDSRAEVADYRELQTELAQPRARIAALDREIACISATLDRTRARARGVPHS</sequence>
<dbReference type="EMBL" id="PGOL01002740">
    <property type="protein sequence ID" value="PKI45291.1"/>
    <property type="molecule type" value="Genomic_DNA"/>
</dbReference>
<dbReference type="AlphaFoldDB" id="A0A2I0IMP9"/>
<keyword evidence="1" id="KW-0175">Coiled coil</keyword>
<reference evidence="4 5" key="1">
    <citation type="submission" date="2017-11" db="EMBL/GenBank/DDBJ databases">
        <title>De-novo sequencing of pomegranate (Punica granatum L.) genome.</title>
        <authorList>
            <person name="Akparov Z."/>
            <person name="Amiraslanov A."/>
            <person name="Hajiyeva S."/>
            <person name="Abbasov M."/>
            <person name="Kaur K."/>
            <person name="Hamwieh A."/>
            <person name="Solovyev V."/>
            <person name="Salamov A."/>
            <person name="Braich B."/>
            <person name="Kosarev P."/>
            <person name="Mahmoud A."/>
            <person name="Hajiyev E."/>
            <person name="Babayeva S."/>
            <person name="Izzatullayeva V."/>
            <person name="Mammadov A."/>
            <person name="Mammadov A."/>
            <person name="Sharifova S."/>
            <person name="Ojaghi J."/>
            <person name="Eynullazada K."/>
            <person name="Bayramov B."/>
            <person name="Abdulazimova A."/>
            <person name="Shahmuradov I."/>
        </authorList>
    </citation>
    <scope>NUCLEOTIDE SEQUENCE [LARGE SCALE GENOMIC DNA]</scope>
    <source>
        <strain evidence="5">cv. AG2017</strain>
        <tissue evidence="4">Leaf</tissue>
    </source>
</reference>
<feature type="coiled-coil region" evidence="1">
    <location>
        <begin position="353"/>
        <end position="380"/>
    </location>
</feature>
<feature type="domain" description="DUF7745" evidence="3">
    <location>
        <begin position="82"/>
        <end position="229"/>
    </location>
</feature>
<comment type="caution">
    <text evidence="4">The sequence shown here is derived from an EMBL/GenBank/DDBJ whole genome shotgun (WGS) entry which is preliminary data.</text>
</comment>